<dbReference type="GO" id="GO:0046872">
    <property type="term" value="F:metal ion binding"/>
    <property type="evidence" value="ECO:0007669"/>
    <property type="project" value="UniProtKB-KW"/>
</dbReference>
<dbReference type="NCBIfam" id="TIGR01418">
    <property type="entry name" value="PEP_synth"/>
    <property type="match status" value="1"/>
</dbReference>
<keyword evidence="18" id="KW-0670">Pyruvate</keyword>
<dbReference type="AlphaFoldDB" id="A0A075H679"/>
<evidence type="ECO:0000256" key="9">
    <source>
        <dbReference type="ARBA" id="ARBA00022777"/>
    </source>
</evidence>
<dbReference type="FunFam" id="3.30.470.20:FF:000017">
    <property type="entry name" value="Phosphoenolpyruvate synthase"/>
    <property type="match status" value="1"/>
</dbReference>
<dbReference type="SUPFAM" id="SSF56059">
    <property type="entry name" value="Glutathione synthetase ATP-binding domain-like"/>
    <property type="match status" value="1"/>
</dbReference>
<dbReference type="InterPro" id="IPR013815">
    <property type="entry name" value="ATP_grasp_subdomain_1"/>
</dbReference>
<dbReference type="PROSITE" id="PS00370">
    <property type="entry name" value="PEP_ENZYMES_PHOS_SITE"/>
    <property type="match status" value="1"/>
</dbReference>
<evidence type="ECO:0000256" key="3">
    <source>
        <dbReference type="ARBA" id="ARBA00004742"/>
    </source>
</evidence>
<evidence type="ECO:0000259" key="16">
    <source>
        <dbReference type="Pfam" id="PF01326"/>
    </source>
</evidence>
<dbReference type="Pfam" id="PF00391">
    <property type="entry name" value="PEP-utilizers"/>
    <property type="match status" value="1"/>
</dbReference>
<dbReference type="InterPro" id="IPR015813">
    <property type="entry name" value="Pyrv/PenolPyrv_kinase-like_dom"/>
</dbReference>
<dbReference type="SUPFAM" id="SSF52009">
    <property type="entry name" value="Phosphohistidine domain"/>
    <property type="match status" value="1"/>
</dbReference>
<reference evidence="18" key="1">
    <citation type="journal article" date="2014" name="Genome Biol. Evol.">
        <title>Pangenome evidence for extensive interdomain horizontal transfer affecting lineage core and shell genes in uncultured planktonic thaumarchaeota and euryarchaeota.</title>
        <authorList>
            <person name="Deschamps P."/>
            <person name="Zivanovic Y."/>
            <person name="Moreira D."/>
            <person name="Rodriguez-Valera F."/>
            <person name="Lopez-Garcia P."/>
        </authorList>
    </citation>
    <scope>NUCLEOTIDE SEQUENCE</scope>
</reference>
<dbReference type="SUPFAM" id="SSF51621">
    <property type="entry name" value="Phosphoenolpyruvate/pyruvate domain"/>
    <property type="match status" value="1"/>
</dbReference>
<comment type="catalytic activity">
    <reaction evidence="13">
        <text>pyruvate + ATP + H2O = phosphoenolpyruvate + AMP + phosphate + 2 H(+)</text>
        <dbReference type="Rhea" id="RHEA:11364"/>
        <dbReference type="ChEBI" id="CHEBI:15361"/>
        <dbReference type="ChEBI" id="CHEBI:15377"/>
        <dbReference type="ChEBI" id="CHEBI:15378"/>
        <dbReference type="ChEBI" id="CHEBI:30616"/>
        <dbReference type="ChEBI" id="CHEBI:43474"/>
        <dbReference type="ChEBI" id="CHEBI:58702"/>
        <dbReference type="ChEBI" id="CHEBI:456215"/>
        <dbReference type="EC" id="2.7.9.2"/>
    </reaction>
</comment>
<feature type="region of interest" description="Disordered" evidence="14">
    <location>
        <begin position="1"/>
        <end position="20"/>
    </location>
</feature>
<comment type="function">
    <text evidence="2">Catalyzes the phosphorylation of pyruvate to phosphoenolpyruvate.</text>
</comment>
<evidence type="ECO:0000256" key="7">
    <source>
        <dbReference type="ARBA" id="ARBA00022723"/>
    </source>
</evidence>
<dbReference type="PANTHER" id="PTHR43030:SF1">
    <property type="entry name" value="PHOSPHOENOLPYRUVATE SYNTHASE"/>
    <property type="match status" value="1"/>
</dbReference>
<dbReference type="Gene3D" id="3.20.20.60">
    <property type="entry name" value="Phosphoenolpyruvate-binding domains"/>
    <property type="match status" value="1"/>
</dbReference>
<evidence type="ECO:0000256" key="2">
    <source>
        <dbReference type="ARBA" id="ARBA00002988"/>
    </source>
</evidence>
<evidence type="ECO:0000256" key="6">
    <source>
        <dbReference type="ARBA" id="ARBA00022679"/>
    </source>
</evidence>
<dbReference type="Gene3D" id="3.50.30.10">
    <property type="entry name" value="Phosphohistidine domain"/>
    <property type="match status" value="1"/>
</dbReference>
<dbReference type="InterPro" id="IPR006319">
    <property type="entry name" value="PEP_synth"/>
</dbReference>
<dbReference type="InterPro" id="IPR018274">
    <property type="entry name" value="PEP_util_AS"/>
</dbReference>
<evidence type="ECO:0000256" key="14">
    <source>
        <dbReference type="SAM" id="MobiDB-lite"/>
    </source>
</evidence>
<gene>
    <name evidence="18" type="primary">pps</name>
    <name evidence="18" type="synonym">ppsA</name>
</gene>
<dbReference type="InterPro" id="IPR036637">
    <property type="entry name" value="Phosphohistidine_dom_sf"/>
</dbReference>
<evidence type="ECO:0000313" key="18">
    <source>
        <dbReference type="EMBL" id="AIF10655.1"/>
    </source>
</evidence>
<evidence type="ECO:0000256" key="12">
    <source>
        <dbReference type="ARBA" id="ARBA00033470"/>
    </source>
</evidence>
<evidence type="ECO:0000256" key="5">
    <source>
        <dbReference type="ARBA" id="ARBA00011996"/>
    </source>
</evidence>
<dbReference type="GO" id="GO:0006094">
    <property type="term" value="P:gluconeogenesis"/>
    <property type="evidence" value="ECO:0007669"/>
    <property type="project" value="UniProtKB-UniPathway"/>
</dbReference>
<dbReference type="NCBIfam" id="NF005057">
    <property type="entry name" value="PRK06464.1"/>
    <property type="match status" value="1"/>
</dbReference>
<evidence type="ECO:0000256" key="8">
    <source>
        <dbReference type="ARBA" id="ARBA00022741"/>
    </source>
</evidence>
<keyword evidence="8" id="KW-0547">Nucleotide-binding</keyword>
<evidence type="ECO:0000256" key="4">
    <source>
        <dbReference type="ARBA" id="ARBA00007837"/>
    </source>
</evidence>
<comment type="similarity">
    <text evidence="4">Belongs to the PEP-utilizing enzyme family.</text>
</comment>
<dbReference type="PANTHER" id="PTHR43030">
    <property type="entry name" value="PHOSPHOENOLPYRUVATE SYNTHASE"/>
    <property type="match status" value="1"/>
</dbReference>
<sequence length="884" mass="97847">MKWFDEVSMEDADSVGGKGASLGEMHRNLTNSGVRIPNGFNVTTDAYQTFVSSEVPDSDWDNVVEPDGTDEIREQALQCKTLLSALRLVLDGADVSDHLDLHGRAKLARALVRQTPVPEVVRQAIIGAYGELCEEYGQGVDVAVRSSATTEDSEDASFAGQYESYLNVSGERAVIRQWRQCVASLFTERAIGYQLEKGMNPLDSALSVVVMKMVRSDKAASGVMFTIDPDSGHRGVIHIASSYGLGELIVQGSVTPDTFTVWKEGLRRGNFAIVHRVLGSKDQRMVYADDGVHEVTTQEVSLSDRRAWSLTNQECRELALMALAIEEHYGHPMDIEWAKDGNSGELFIVQARPETVYARADEAKLELYLMEPALVEQLKRTGKVLATGQAVGKRIGTGRVRTYRSYGEVLDRKRAMRKRVAEGVRLEEIPFEQRVFEPGDVLVTEMTTPDWEPLMKQASMIVTRKGGRTSHAAIIAREFGIPAIVGCAQAMELENLTPVTGSCAEGDDGYIYEGIHPFEIEEIEVDTDLHLQTKIKLNVGFPTKSLTDSQLPVDGVGLARIEFVLSSEVCIHPLAFVHHEALKQYLETGEISQELAPYTEALEREDESVARQAVEEVARRAWDYEDKRGLFIDKLREGVGLICAAFHPRPVLVRLSDFKSNEYRELLGGRIFEPKEENPMIAWRGASRYLDPVFKPAFEMELDAMASVFHDFGLDNLQLMVPFCRSPEEGEAVIQLLVEKKVSSADGVPLFVMVELPSNVIDAESFIEKMELQGGSIGSNDLVQTVYAVSRDDLEGYQHPVDARSPAVKTMIRHAVEKFTNAGLEIGICGQAPSDHPEEFPAFLVDCGITSISVTPDTVMAVRMSVAEAEKAAGMLDFQQEWAE</sequence>
<feature type="domain" description="Pyruvate phosphate dikinase AMP/ATP-binding" evidence="16">
    <location>
        <begin position="13"/>
        <end position="364"/>
    </location>
</feature>
<dbReference type="Pfam" id="PF02896">
    <property type="entry name" value="PEP-utilizers_C"/>
    <property type="match status" value="1"/>
</dbReference>
<proteinExistence type="inferred from homology"/>
<keyword evidence="7" id="KW-0479">Metal-binding</keyword>
<dbReference type="InterPro" id="IPR002192">
    <property type="entry name" value="PPDK_AMP/ATP-bd"/>
</dbReference>
<feature type="domain" description="PEP-utilising enzyme C-terminal" evidence="17">
    <location>
        <begin position="529"/>
        <end position="869"/>
    </location>
</feature>
<accession>A0A075H679</accession>
<name>A0A075H679_9EURY</name>
<organism evidence="18">
    <name type="scientific">uncultured marine group II/III euryarchaeote KM3_46_H05</name>
    <dbReference type="NCBI Taxonomy" id="1456450"/>
    <lineage>
        <taxon>Archaea</taxon>
        <taxon>Methanobacteriati</taxon>
        <taxon>Methanobacteriota</taxon>
        <taxon>environmental samples</taxon>
    </lineage>
</organism>
<protein>
    <recommendedName>
        <fullName evidence="5">pyruvate, water dikinase</fullName>
        <ecNumber evidence="5">2.7.9.2</ecNumber>
    </recommendedName>
    <alternativeName>
        <fullName evidence="12">Pyruvate, water dikinase</fullName>
    </alternativeName>
</protein>
<dbReference type="GO" id="GO:0005524">
    <property type="term" value="F:ATP binding"/>
    <property type="evidence" value="ECO:0007669"/>
    <property type="project" value="UniProtKB-KW"/>
</dbReference>
<dbReference type="EC" id="2.7.9.2" evidence="5"/>
<keyword evidence="9" id="KW-0418">Kinase</keyword>
<dbReference type="UniPathway" id="UPA00138"/>
<dbReference type="InterPro" id="IPR040442">
    <property type="entry name" value="Pyrv_kinase-like_dom_sf"/>
</dbReference>
<evidence type="ECO:0000256" key="1">
    <source>
        <dbReference type="ARBA" id="ARBA00001946"/>
    </source>
</evidence>
<comment type="cofactor">
    <cofactor evidence="1">
        <name>Mg(2+)</name>
        <dbReference type="ChEBI" id="CHEBI:18420"/>
    </cofactor>
</comment>
<dbReference type="Gene3D" id="3.30.470.20">
    <property type="entry name" value="ATP-grasp fold, B domain"/>
    <property type="match status" value="1"/>
</dbReference>
<comment type="pathway">
    <text evidence="3">Carbohydrate biosynthesis; gluconeogenesis.</text>
</comment>
<keyword evidence="11" id="KW-0460">Magnesium</keyword>
<evidence type="ECO:0000259" key="17">
    <source>
        <dbReference type="Pfam" id="PF02896"/>
    </source>
</evidence>
<dbReference type="GO" id="GO:0008986">
    <property type="term" value="F:pyruvate, water dikinase activity"/>
    <property type="evidence" value="ECO:0007669"/>
    <property type="project" value="UniProtKB-EC"/>
</dbReference>
<keyword evidence="10" id="KW-0067">ATP-binding</keyword>
<evidence type="ECO:0000256" key="11">
    <source>
        <dbReference type="ARBA" id="ARBA00022842"/>
    </source>
</evidence>
<keyword evidence="6 18" id="KW-0808">Transferase</keyword>
<feature type="domain" description="PEP-utilising enzyme mobile" evidence="15">
    <location>
        <begin position="436"/>
        <end position="500"/>
    </location>
</feature>
<evidence type="ECO:0000256" key="13">
    <source>
        <dbReference type="ARBA" id="ARBA00047700"/>
    </source>
</evidence>
<dbReference type="InterPro" id="IPR008279">
    <property type="entry name" value="PEP-util_enz_mobile_dom"/>
</dbReference>
<dbReference type="Gene3D" id="3.30.1490.20">
    <property type="entry name" value="ATP-grasp fold, A domain"/>
    <property type="match status" value="1"/>
</dbReference>
<evidence type="ECO:0000259" key="15">
    <source>
        <dbReference type="Pfam" id="PF00391"/>
    </source>
</evidence>
<dbReference type="Pfam" id="PF01326">
    <property type="entry name" value="PPDK_N"/>
    <property type="match status" value="1"/>
</dbReference>
<dbReference type="InterPro" id="IPR000121">
    <property type="entry name" value="PEP_util_C"/>
</dbReference>
<evidence type="ECO:0000256" key="10">
    <source>
        <dbReference type="ARBA" id="ARBA00022840"/>
    </source>
</evidence>
<dbReference type="EMBL" id="KF900897">
    <property type="protein sequence ID" value="AIF10655.1"/>
    <property type="molecule type" value="Genomic_DNA"/>
</dbReference>